<feature type="region of interest" description="Disordered" evidence="1">
    <location>
        <begin position="136"/>
        <end position="155"/>
    </location>
</feature>
<evidence type="ECO:0000313" key="4">
    <source>
        <dbReference type="Proteomes" id="UP000245768"/>
    </source>
</evidence>
<feature type="signal peptide" evidence="2">
    <location>
        <begin position="1"/>
        <end position="20"/>
    </location>
</feature>
<proteinExistence type="predicted"/>
<dbReference type="RefSeq" id="XP_025374983.1">
    <property type="nucleotide sequence ID" value="XM_025520107.1"/>
</dbReference>
<dbReference type="AlphaFoldDB" id="A0A316YJ88"/>
<sequence>MKSSKALLITFALLAASATAMQKEEGSSPDGNESKWSKISETEVDTWPPEAQKKYKAWLACCEAIKDGEKAQRGVESLYAGREAYNVDRPRSKKLLEPPTITSPYFKGTYPDRVQEGNKELLARLAEIERELEAAVPKGYQSELQEERESNEDEA</sequence>
<organism evidence="3 4">
    <name type="scientific">Acaromyces ingoldii</name>
    <dbReference type="NCBI Taxonomy" id="215250"/>
    <lineage>
        <taxon>Eukaryota</taxon>
        <taxon>Fungi</taxon>
        <taxon>Dikarya</taxon>
        <taxon>Basidiomycota</taxon>
        <taxon>Ustilaginomycotina</taxon>
        <taxon>Exobasidiomycetes</taxon>
        <taxon>Exobasidiales</taxon>
        <taxon>Cryptobasidiaceae</taxon>
        <taxon>Acaromyces</taxon>
    </lineage>
</organism>
<evidence type="ECO:0000313" key="3">
    <source>
        <dbReference type="EMBL" id="PWN87785.1"/>
    </source>
</evidence>
<feature type="chain" id="PRO_5016374801" evidence="2">
    <location>
        <begin position="21"/>
        <end position="155"/>
    </location>
</feature>
<dbReference type="Proteomes" id="UP000245768">
    <property type="component" value="Unassembled WGS sequence"/>
</dbReference>
<feature type="compositionally biased region" description="Basic and acidic residues" evidence="1">
    <location>
        <begin position="22"/>
        <end position="41"/>
    </location>
</feature>
<keyword evidence="2" id="KW-0732">Signal</keyword>
<dbReference type="GeneID" id="37042023"/>
<dbReference type="EMBL" id="KZ819639">
    <property type="protein sequence ID" value="PWN87785.1"/>
    <property type="molecule type" value="Genomic_DNA"/>
</dbReference>
<reference evidence="3 4" key="1">
    <citation type="journal article" date="2018" name="Mol. Biol. Evol.">
        <title>Broad Genomic Sampling Reveals a Smut Pathogenic Ancestry of the Fungal Clade Ustilaginomycotina.</title>
        <authorList>
            <person name="Kijpornyongpan T."/>
            <person name="Mondo S.J."/>
            <person name="Barry K."/>
            <person name="Sandor L."/>
            <person name="Lee J."/>
            <person name="Lipzen A."/>
            <person name="Pangilinan J."/>
            <person name="LaButti K."/>
            <person name="Hainaut M."/>
            <person name="Henrissat B."/>
            <person name="Grigoriev I.V."/>
            <person name="Spatafora J.W."/>
            <person name="Aime M.C."/>
        </authorList>
    </citation>
    <scope>NUCLEOTIDE SEQUENCE [LARGE SCALE GENOMIC DNA]</scope>
    <source>
        <strain evidence="3 4">MCA 4198</strain>
    </source>
</reference>
<keyword evidence="4" id="KW-1185">Reference proteome</keyword>
<protein>
    <submittedName>
        <fullName evidence="3">Uncharacterized protein</fullName>
    </submittedName>
</protein>
<name>A0A316YJ88_9BASI</name>
<dbReference type="InParanoid" id="A0A316YJ88"/>
<feature type="compositionally biased region" description="Acidic residues" evidence="1">
    <location>
        <begin position="144"/>
        <end position="155"/>
    </location>
</feature>
<feature type="region of interest" description="Disordered" evidence="1">
    <location>
        <begin position="20"/>
        <end position="44"/>
    </location>
</feature>
<gene>
    <name evidence="3" type="ORF">FA10DRAFT_262246</name>
</gene>
<accession>A0A316YJ88</accession>
<evidence type="ECO:0000256" key="2">
    <source>
        <dbReference type="SAM" id="SignalP"/>
    </source>
</evidence>
<evidence type="ECO:0000256" key="1">
    <source>
        <dbReference type="SAM" id="MobiDB-lite"/>
    </source>
</evidence>